<dbReference type="GO" id="GO:0034587">
    <property type="term" value="P:piRNA processing"/>
    <property type="evidence" value="ECO:0007669"/>
    <property type="project" value="TreeGrafter"/>
</dbReference>
<evidence type="ECO:0000256" key="9">
    <source>
        <dbReference type="ARBA" id="ARBA00022884"/>
    </source>
</evidence>
<evidence type="ECO:0000256" key="3">
    <source>
        <dbReference type="ARBA" id="ARBA00021330"/>
    </source>
</evidence>
<keyword evidence="4" id="KW-0489">Methyltransferase</keyword>
<keyword evidence="9" id="KW-0694">RNA-binding</keyword>
<dbReference type="GO" id="GO:0001510">
    <property type="term" value="P:RNA methylation"/>
    <property type="evidence" value="ECO:0007669"/>
    <property type="project" value="InterPro"/>
</dbReference>
<feature type="region of interest" description="Disordered" evidence="13">
    <location>
        <begin position="1"/>
        <end position="34"/>
    </location>
</feature>
<dbReference type="EC" id="2.1.1.386" evidence="11"/>
<dbReference type="GO" id="GO:0046872">
    <property type="term" value="F:metal ion binding"/>
    <property type="evidence" value="ECO:0007669"/>
    <property type="project" value="UniProtKB-KW"/>
</dbReference>
<comment type="cofactor">
    <cofactor evidence="1">
        <name>Mg(2+)</name>
        <dbReference type="ChEBI" id="CHEBI:18420"/>
    </cofactor>
</comment>
<keyword evidence="8" id="KW-0460">Magnesium</keyword>
<dbReference type="InterPro" id="IPR029063">
    <property type="entry name" value="SAM-dependent_MTases_sf"/>
</dbReference>
<evidence type="ECO:0000313" key="15">
    <source>
        <dbReference type="Proteomes" id="UP000186922"/>
    </source>
</evidence>
<evidence type="ECO:0000256" key="8">
    <source>
        <dbReference type="ARBA" id="ARBA00022842"/>
    </source>
</evidence>
<evidence type="ECO:0000256" key="10">
    <source>
        <dbReference type="ARBA" id="ARBA00023158"/>
    </source>
</evidence>
<dbReference type="InterPro" id="IPR026610">
    <property type="entry name" value="Hen1"/>
</dbReference>
<name>A0A1D1VYX2_RAMVA</name>
<dbReference type="GO" id="GO:0005634">
    <property type="term" value="C:nucleus"/>
    <property type="evidence" value="ECO:0007669"/>
    <property type="project" value="TreeGrafter"/>
</dbReference>
<reference evidence="14 15" key="1">
    <citation type="journal article" date="2016" name="Nat. Commun.">
        <title>Extremotolerant tardigrade genome and improved radiotolerance of human cultured cells by tardigrade-unique protein.</title>
        <authorList>
            <person name="Hashimoto T."/>
            <person name="Horikawa D.D."/>
            <person name="Saito Y."/>
            <person name="Kuwahara H."/>
            <person name="Kozuka-Hata H."/>
            <person name="Shin-I T."/>
            <person name="Minakuchi Y."/>
            <person name="Ohishi K."/>
            <person name="Motoyama A."/>
            <person name="Aizu T."/>
            <person name="Enomoto A."/>
            <person name="Kondo K."/>
            <person name="Tanaka S."/>
            <person name="Hara Y."/>
            <person name="Koshikawa S."/>
            <person name="Sagara H."/>
            <person name="Miura T."/>
            <person name="Yokobori S."/>
            <person name="Miyagawa K."/>
            <person name="Suzuki Y."/>
            <person name="Kubo T."/>
            <person name="Oyama M."/>
            <person name="Kohara Y."/>
            <person name="Fujiyama A."/>
            <person name="Arakawa K."/>
            <person name="Katayama T."/>
            <person name="Toyoda A."/>
            <person name="Kunieda T."/>
        </authorList>
    </citation>
    <scope>NUCLEOTIDE SEQUENCE [LARGE SCALE GENOMIC DNA]</scope>
    <source>
        <strain evidence="14 15">YOKOZUNA-1</strain>
    </source>
</reference>
<dbReference type="GO" id="GO:0030422">
    <property type="term" value="P:siRNA processing"/>
    <property type="evidence" value="ECO:0007669"/>
    <property type="project" value="TreeGrafter"/>
</dbReference>
<evidence type="ECO:0000313" key="14">
    <source>
        <dbReference type="EMBL" id="GAV06605.1"/>
    </source>
</evidence>
<evidence type="ECO:0000256" key="7">
    <source>
        <dbReference type="ARBA" id="ARBA00022723"/>
    </source>
</evidence>
<evidence type="ECO:0000256" key="13">
    <source>
        <dbReference type="SAM" id="MobiDB-lite"/>
    </source>
</evidence>
<keyword evidence="15" id="KW-1185">Reference proteome</keyword>
<comment type="similarity">
    <text evidence="2">Belongs to the methyltransferase superfamily. HEN1 family.</text>
</comment>
<evidence type="ECO:0000256" key="5">
    <source>
        <dbReference type="ARBA" id="ARBA00022679"/>
    </source>
</evidence>
<sequence length="436" mass="49700">MDVDQAHSRLGANYNGHPDEDTVETTFSESEEEEFGPVISLADGYVDGDEEEPLFTPPLYIQRYCQVEETIEDFIAGGNVVTSLVDLGCAELKFLIRAKNGSKFRRIVGVDQDEFLLGSNSRKINPGVFEMINKRDIPLKMEVYAGDATVPDARLVNVDVVSAIELIEHMDEPTHVPLVSTVFGVMQPLLAIFTTPNVEYNPLFPGGSIQQRRHWDHRFEWTREQLQAWGNDVVKLHPYTVKYTGVGEGPPGTAETHGYCSQTAIFTRDPAVPRTNHSITVLPHKLMREVDYPWAPPKTLEEEILEIMDAECYSQAKDLKEAEENAGRFNQEWFTFSVADLYEARWRLQSMLKPPSHLDYIRRALGKSRDESLKYDAENDTVSYQLLGPEHYDEDLYDDGPNIDMGNYDHLGRKMEMDQLVEELNDPEERDDDCWG</sequence>
<dbReference type="Proteomes" id="UP000186922">
    <property type="component" value="Unassembled WGS sequence"/>
</dbReference>
<comment type="catalytic activity">
    <reaction evidence="12">
        <text>small RNA 3'-end nucleotide + S-adenosyl-L-methionine = small RNA 3'-end 2'-O-methylnucleotide + S-adenosyl-L-homocysteine + H(+)</text>
        <dbReference type="Rhea" id="RHEA:37887"/>
        <dbReference type="Rhea" id="RHEA-COMP:10415"/>
        <dbReference type="Rhea" id="RHEA-COMP:10416"/>
        <dbReference type="ChEBI" id="CHEBI:15378"/>
        <dbReference type="ChEBI" id="CHEBI:57856"/>
        <dbReference type="ChEBI" id="CHEBI:59789"/>
        <dbReference type="ChEBI" id="CHEBI:74896"/>
        <dbReference type="ChEBI" id="CHEBI:74898"/>
        <dbReference type="EC" id="2.1.1.386"/>
    </reaction>
</comment>
<proteinExistence type="inferred from homology"/>
<evidence type="ECO:0000256" key="1">
    <source>
        <dbReference type="ARBA" id="ARBA00001946"/>
    </source>
</evidence>
<dbReference type="PANTHER" id="PTHR21404:SF3">
    <property type="entry name" value="SMALL RNA 2'-O-METHYLTRANSFERASE"/>
    <property type="match status" value="1"/>
</dbReference>
<keyword evidence="5" id="KW-0808">Transferase</keyword>
<gene>
    <name evidence="14" type="primary">RvY_16567-1</name>
    <name evidence="14" type="synonym">RvY_16567.1</name>
    <name evidence="14" type="ORF">RvY_16567</name>
</gene>
<dbReference type="PANTHER" id="PTHR21404">
    <property type="entry name" value="HEN1"/>
    <property type="match status" value="1"/>
</dbReference>
<dbReference type="GO" id="GO:0005737">
    <property type="term" value="C:cytoplasm"/>
    <property type="evidence" value="ECO:0007669"/>
    <property type="project" value="TreeGrafter"/>
</dbReference>
<keyword evidence="7" id="KW-0479">Metal-binding</keyword>
<evidence type="ECO:0000256" key="11">
    <source>
        <dbReference type="ARBA" id="ARBA00035025"/>
    </source>
</evidence>
<dbReference type="SUPFAM" id="SSF53335">
    <property type="entry name" value="S-adenosyl-L-methionine-dependent methyltransferases"/>
    <property type="match status" value="1"/>
</dbReference>
<protein>
    <recommendedName>
        <fullName evidence="3">Small RNA 2'-O-methyltransferase</fullName>
        <ecNumber evidence="11">2.1.1.386</ecNumber>
    </recommendedName>
</protein>
<evidence type="ECO:0000256" key="4">
    <source>
        <dbReference type="ARBA" id="ARBA00022603"/>
    </source>
</evidence>
<comment type="caution">
    <text evidence="14">The sequence shown here is derived from an EMBL/GenBank/DDBJ whole genome shotgun (WGS) entry which is preliminary data.</text>
</comment>
<dbReference type="EMBL" id="BDGG01000013">
    <property type="protein sequence ID" value="GAV06605.1"/>
    <property type="molecule type" value="Genomic_DNA"/>
</dbReference>
<dbReference type="Gene3D" id="3.40.50.150">
    <property type="entry name" value="Vaccinia Virus protein VP39"/>
    <property type="match status" value="1"/>
</dbReference>
<keyword evidence="10" id="KW-0943">RNA-mediated gene silencing</keyword>
<accession>A0A1D1VYX2</accession>
<dbReference type="OrthoDB" id="2154311at2759"/>
<dbReference type="STRING" id="947166.A0A1D1VYX2"/>
<organism evidence="14 15">
    <name type="scientific">Ramazzottius varieornatus</name>
    <name type="common">Water bear</name>
    <name type="synonym">Tardigrade</name>
    <dbReference type="NCBI Taxonomy" id="947166"/>
    <lineage>
        <taxon>Eukaryota</taxon>
        <taxon>Metazoa</taxon>
        <taxon>Ecdysozoa</taxon>
        <taxon>Tardigrada</taxon>
        <taxon>Eutardigrada</taxon>
        <taxon>Parachela</taxon>
        <taxon>Hypsibioidea</taxon>
        <taxon>Ramazzottiidae</taxon>
        <taxon>Ramazzottius</taxon>
    </lineage>
</organism>
<keyword evidence="6" id="KW-0949">S-adenosyl-L-methionine</keyword>
<dbReference type="GO" id="GO:0090486">
    <property type="term" value="F:small RNA 2'-O-methyltransferase activity"/>
    <property type="evidence" value="ECO:0007669"/>
    <property type="project" value="UniProtKB-EC"/>
</dbReference>
<evidence type="ECO:0000256" key="12">
    <source>
        <dbReference type="ARBA" id="ARBA00048418"/>
    </source>
</evidence>
<dbReference type="GO" id="GO:0003723">
    <property type="term" value="F:RNA binding"/>
    <property type="evidence" value="ECO:0007669"/>
    <property type="project" value="UniProtKB-KW"/>
</dbReference>
<evidence type="ECO:0000256" key="2">
    <source>
        <dbReference type="ARBA" id="ARBA00009026"/>
    </source>
</evidence>
<evidence type="ECO:0000256" key="6">
    <source>
        <dbReference type="ARBA" id="ARBA00022691"/>
    </source>
</evidence>
<dbReference type="AlphaFoldDB" id="A0A1D1VYX2"/>